<dbReference type="Proteomes" id="UP001589838">
    <property type="component" value="Unassembled WGS sequence"/>
</dbReference>
<keyword evidence="2" id="KW-1185">Reference proteome</keyword>
<proteinExistence type="predicted"/>
<gene>
    <name evidence="1" type="ORF">ACFFHM_00795</name>
</gene>
<dbReference type="EMBL" id="JBHLUX010000001">
    <property type="protein sequence ID" value="MFC0469141.1"/>
    <property type="molecule type" value="Genomic_DNA"/>
</dbReference>
<protein>
    <submittedName>
        <fullName evidence="1">Uncharacterized protein</fullName>
    </submittedName>
</protein>
<reference evidence="1 2" key="1">
    <citation type="submission" date="2024-09" db="EMBL/GenBank/DDBJ databases">
        <authorList>
            <person name="Sun Q."/>
            <person name="Mori K."/>
        </authorList>
    </citation>
    <scope>NUCLEOTIDE SEQUENCE [LARGE SCALE GENOMIC DNA]</scope>
    <source>
        <strain evidence="1 2">NCAIM B.02610</strain>
    </source>
</reference>
<name>A0ABV6KBB9_9BACI</name>
<comment type="caution">
    <text evidence="1">The sequence shown here is derived from an EMBL/GenBank/DDBJ whole genome shotgun (WGS) entry which is preliminary data.</text>
</comment>
<evidence type="ECO:0000313" key="1">
    <source>
        <dbReference type="EMBL" id="MFC0469141.1"/>
    </source>
</evidence>
<evidence type="ECO:0000313" key="2">
    <source>
        <dbReference type="Proteomes" id="UP001589838"/>
    </source>
</evidence>
<organism evidence="1 2">
    <name type="scientific">Halalkalibacter kiskunsagensis</name>
    <dbReference type="NCBI Taxonomy" id="1548599"/>
    <lineage>
        <taxon>Bacteria</taxon>
        <taxon>Bacillati</taxon>
        <taxon>Bacillota</taxon>
        <taxon>Bacilli</taxon>
        <taxon>Bacillales</taxon>
        <taxon>Bacillaceae</taxon>
        <taxon>Halalkalibacter</taxon>
    </lineage>
</organism>
<accession>A0ABV6KBB9</accession>
<sequence length="45" mass="5073">MSRANVMPKLIGSTLPKIRRTLGMLLPKINLQVEQSPIFGRLPKE</sequence>